<name>A0AAD7SXY1_9TELE</name>
<evidence type="ECO:0000256" key="1">
    <source>
        <dbReference type="SAM" id="Coils"/>
    </source>
</evidence>
<organism evidence="3 4">
    <name type="scientific">Aldrovandia affinis</name>
    <dbReference type="NCBI Taxonomy" id="143900"/>
    <lineage>
        <taxon>Eukaryota</taxon>
        <taxon>Metazoa</taxon>
        <taxon>Chordata</taxon>
        <taxon>Craniata</taxon>
        <taxon>Vertebrata</taxon>
        <taxon>Euteleostomi</taxon>
        <taxon>Actinopterygii</taxon>
        <taxon>Neopterygii</taxon>
        <taxon>Teleostei</taxon>
        <taxon>Notacanthiformes</taxon>
        <taxon>Halosauridae</taxon>
        <taxon>Aldrovandia</taxon>
    </lineage>
</organism>
<feature type="compositionally biased region" description="Basic and acidic residues" evidence="2">
    <location>
        <begin position="452"/>
        <end position="461"/>
    </location>
</feature>
<keyword evidence="4" id="KW-1185">Reference proteome</keyword>
<protein>
    <submittedName>
        <fullName evidence="3">Uncharacterized protein</fullName>
    </submittedName>
</protein>
<feature type="coiled-coil region" evidence="1">
    <location>
        <begin position="39"/>
        <end position="73"/>
    </location>
</feature>
<evidence type="ECO:0000256" key="2">
    <source>
        <dbReference type="SAM" id="MobiDB-lite"/>
    </source>
</evidence>
<accession>A0AAD7SXY1</accession>
<comment type="caution">
    <text evidence="3">The sequence shown here is derived from an EMBL/GenBank/DDBJ whole genome shotgun (WGS) entry which is preliminary data.</text>
</comment>
<feature type="region of interest" description="Disordered" evidence="2">
    <location>
        <begin position="388"/>
        <end position="461"/>
    </location>
</feature>
<sequence>MSYNNKSKCGAFQTQFSPILEALAQAALVEISKLVDDGTAVLRLEMSQSQREIEALKRKLQLLERELRATQRVSEERGHPWSVEVPVWDKLRSTEKEGQHPPTAESVFGQEWSFRLRRPREPTAVEERTTPLQSSLTRNQVSSPVVFMKNQVRSPLVFMKNQVRSPVVLMRNQSAVMEEVRPESLPIKQERLEDDLCYSDPQPTSTGEEQVIQPTAAGGPEEQVAQCTPVEEGKKQETVPTPAGDPEELSEQHRCGHSDEELSGLEFVVKAEQEEEHVAQRPNQTACEHSTGRLNNLGSEYVMYERDSQLWTSFTQGDSDIETDDPGCSNATEQYSQSLSVHTELQHAPATVEGSGSTLSSFGSSYVEVFDKMSGKQPVYGEELRSEAIHTQQGQYRERSVDTVERENQTLLPQKQQHGPTVRQMRGGESRAQSHSGSQYEASSTLSAGVFRSDKGYGSKL</sequence>
<feature type="compositionally biased region" description="Basic and acidic residues" evidence="2">
    <location>
        <begin position="396"/>
        <end position="408"/>
    </location>
</feature>
<dbReference type="Proteomes" id="UP001221898">
    <property type="component" value="Unassembled WGS sequence"/>
</dbReference>
<evidence type="ECO:0000313" key="4">
    <source>
        <dbReference type="Proteomes" id="UP001221898"/>
    </source>
</evidence>
<gene>
    <name evidence="3" type="ORF">AAFF_G00218650</name>
</gene>
<reference evidence="3" key="1">
    <citation type="journal article" date="2023" name="Science">
        <title>Genome structures resolve the early diversification of teleost fishes.</title>
        <authorList>
            <person name="Parey E."/>
            <person name="Louis A."/>
            <person name="Montfort J."/>
            <person name="Bouchez O."/>
            <person name="Roques C."/>
            <person name="Iampietro C."/>
            <person name="Lluch J."/>
            <person name="Castinel A."/>
            <person name="Donnadieu C."/>
            <person name="Desvignes T."/>
            <person name="Floi Bucao C."/>
            <person name="Jouanno E."/>
            <person name="Wen M."/>
            <person name="Mejri S."/>
            <person name="Dirks R."/>
            <person name="Jansen H."/>
            <person name="Henkel C."/>
            <person name="Chen W.J."/>
            <person name="Zahm M."/>
            <person name="Cabau C."/>
            <person name="Klopp C."/>
            <person name="Thompson A.W."/>
            <person name="Robinson-Rechavi M."/>
            <person name="Braasch I."/>
            <person name="Lecointre G."/>
            <person name="Bobe J."/>
            <person name="Postlethwait J.H."/>
            <person name="Berthelot C."/>
            <person name="Roest Crollius H."/>
            <person name="Guiguen Y."/>
        </authorList>
    </citation>
    <scope>NUCLEOTIDE SEQUENCE</scope>
    <source>
        <strain evidence="3">NC1722</strain>
    </source>
</reference>
<proteinExistence type="predicted"/>
<feature type="compositionally biased region" description="Polar residues" evidence="2">
    <location>
        <begin position="409"/>
        <end position="419"/>
    </location>
</feature>
<feature type="region of interest" description="Disordered" evidence="2">
    <location>
        <begin position="216"/>
        <end position="251"/>
    </location>
</feature>
<dbReference type="EMBL" id="JAINUG010000029">
    <property type="protein sequence ID" value="KAJ8409806.1"/>
    <property type="molecule type" value="Genomic_DNA"/>
</dbReference>
<evidence type="ECO:0000313" key="3">
    <source>
        <dbReference type="EMBL" id="KAJ8409806.1"/>
    </source>
</evidence>
<dbReference type="AlphaFoldDB" id="A0AAD7SXY1"/>
<feature type="compositionally biased region" description="Polar residues" evidence="2">
    <location>
        <begin position="431"/>
        <end position="447"/>
    </location>
</feature>
<keyword evidence="1" id="KW-0175">Coiled coil</keyword>